<evidence type="ECO:0000256" key="3">
    <source>
        <dbReference type="ARBA" id="ARBA00022691"/>
    </source>
</evidence>
<dbReference type="SMART" id="SM01144">
    <property type="entry name" value="DTW"/>
    <property type="match status" value="1"/>
</dbReference>
<keyword evidence="3" id="KW-0949">S-adenosyl-L-methionine</keyword>
<protein>
    <recommendedName>
        <fullName evidence="1">tRNA-uridine aminocarboxypropyltransferase</fullName>
        <ecNumber evidence="1">2.5.1.25</ecNumber>
    </recommendedName>
</protein>
<feature type="domain" description="DTW" evidence="7">
    <location>
        <begin position="5"/>
        <end position="336"/>
    </location>
</feature>
<gene>
    <name evidence="8" type="ORF">Tci_051074</name>
</gene>
<evidence type="ECO:0000256" key="5">
    <source>
        <dbReference type="ARBA" id="ARBA00034489"/>
    </source>
</evidence>
<accession>A0A6L2MYP4</accession>
<comment type="catalytic activity">
    <reaction evidence="6">
        <text>a uridine in tRNA + S-adenosyl-L-methionine = a 3-[(3S)-3-amino-3-carboxypropyl]uridine in tRNA + S-methyl-5'-thioadenosine + H(+)</text>
        <dbReference type="Rhea" id="RHEA:62432"/>
        <dbReference type="Rhea" id="RHEA-COMP:13339"/>
        <dbReference type="Rhea" id="RHEA-COMP:16092"/>
        <dbReference type="ChEBI" id="CHEBI:15378"/>
        <dbReference type="ChEBI" id="CHEBI:17509"/>
        <dbReference type="ChEBI" id="CHEBI:59789"/>
        <dbReference type="ChEBI" id="CHEBI:65315"/>
        <dbReference type="ChEBI" id="CHEBI:82930"/>
        <dbReference type="EC" id="2.5.1.25"/>
    </reaction>
</comment>
<dbReference type="PANTHER" id="PTHR21392:SF0">
    <property type="entry name" value="TRNA-URIDINE AMINOCARBOXYPROPYLTRANSFERASE 2"/>
    <property type="match status" value="1"/>
</dbReference>
<dbReference type="Pfam" id="PF03942">
    <property type="entry name" value="DTW"/>
    <property type="match status" value="2"/>
</dbReference>
<dbReference type="InterPro" id="IPR039262">
    <property type="entry name" value="DTWD2/TAPT"/>
</dbReference>
<evidence type="ECO:0000256" key="4">
    <source>
        <dbReference type="ARBA" id="ARBA00022694"/>
    </source>
</evidence>
<organism evidence="8">
    <name type="scientific">Tanacetum cinerariifolium</name>
    <name type="common">Dalmatian daisy</name>
    <name type="synonym">Chrysanthemum cinerariifolium</name>
    <dbReference type="NCBI Taxonomy" id="118510"/>
    <lineage>
        <taxon>Eukaryota</taxon>
        <taxon>Viridiplantae</taxon>
        <taxon>Streptophyta</taxon>
        <taxon>Embryophyta</taxon>
        <taxon>Tracheophyta</taxon>
        <taxon>Spermatophyta</taxon>
        <taxon>Magnoliopsida</taxon>
        <taxon>eudicotyledons</taxon>
        <taxon>Gunneridae</taxon>
        <taxon>Pentapetalae</taxon>
        <taxon>asterids</taxon>
        <taxon>campanulids</taxon>
        <taxon>Asterales</taxon>
        <taxon>Asteraceae</taxon>
        <taxon>Asteroideae</taxon>
        <taxon>Anthemideae</taxon>
        <taxon>Anthemidinae</taxon>
        <taxon>Tanacetum</taxon>
    </lineage>
</organism>
<dbReference type="PANTHER" id="PTHR21392">
    <property type="entry name" value="TRNA-URIDINE AMINOCARBOXYPROPYLTRANSFERASE 2"/>
    <property type="match status" value="1"/>
</dbReference>
<comment type="similarity">
    <text evidence="5">Belongs to the TDD superfamily. DTWD2 family.</text>
</comment>
<sequence length="349" mass="38728">MSTNKRPTCPSCTRPTKLCLCTRFKNPILDNTISVTVLQHSLEKKHPLNSARIATLGLKNISLVHVSDVLNEAQFQIQCIQSNADVGQNGSVQKCEKIESLHVFESNGDLGRNDSVENGEKIGSFDMGLNDLSEKCEKIESLSFCDSNLDVGLNGLVENGEKMESLKPMDISFTIDKKGVIIKNYGFDKLLVDQCAIRNGFNVKKIRKANDGKCVKEFEINVGPGSLLLFPSEGSVGVEDIGFDVKNLIVLDGTWGKATRMYKENPWLKLLPHLKLDIDKMSLYAEVRRQPKAGYLSSIESIVYAMKAIGGEDVEKLDCLLDVFESMVVDQRRCKDEALNLVESNITSM</sequence>
<comment type="caution">
    <text evidence="8">The sequence shown here is derived from an EMBL/GenBank/DDBJ whole genome shotgun (WGS) entry which is preliminary data.</text>
</comment>
<dbReference type="AlphaFoldDB" id="A0A6L2MYP4"/>
<keyword evidence="2" id="KW-0808">Transferase</keyword>
<evidence type="ECO:0000256" key="1">
    <source>
        <dbReference type="ARBA" id="ARBA00012386"/>
    </source>
</evidence>
<proteinExistence type="inferred from homology"/>
<name>A0A6L2MYP4_TANCI</name>
<evidence type="ECO:0000259" key="7">
    <source>
        <dbReference type="SMART" id="SM01144"/>
    </source>
</evidence>
<dbReference type="EC" id="2.5.1.25" evidence="1"/>
<evidence type="ECO:0000313" key="8">
    <source>
        <dbReference type="EMBL" id="GEU79096.1"/>
    </source>
</evidence>
<reference evidence="8" key="1">
    <citation type="journal article" date="2019" name="Sci. Rep.">
        <title>Draft genome of Tanacetum cinerariifolium, the natural source of mosquito coil.</title>
        <authorList>
            <person name="Yamashiro T."/>
            <person name="Shiraishi A."/>
            <person name="Satake H."/>
            <person name="Nakayama K."/>
        </authorList>
    </citation>
    <scope>NUCLEOTIDE SEQUENCE</scope>
</reference>
<keyword evidence="4" id="KW-0819">tRNA processing</keyword>
<evidence type="ECO:0000256" key="6">
    <source>
        <dbReference type="ARBA" id="ARBA00048718"/>
    </source>
</evidence>
<dbReference type="GO" id="GO:0008033">
    <property type="term" value="P:tRNA processing"/>
    <property type="evidence" value="ECO:0007669"/>
    <property type="project" value="UniProtKB-KW"/>
</dbReference>
<dbReference type="InterPro" id="IPR005636">
    <property type="entry name" value="DTW"/>
</dbReference>
<dbReference type="GO" id="GO:0016432">
    <property type="term" value="F:tRNA-uridine aminocarboxypropyltransferase activity"/>
    <property type="evidence" value="ECO:0007669"/>
    <property type="project" value="UniProtKB-EC"/>
</dbReference>
<evidence type="ECO:0000256" key="2">
    <source>
        <dbReference type="ARBA" id="ARBA00022679"/>
    </source>
</evidence>
<dbReference type="EMBL" id="BKCJ010007803">
    <property type="protein sequence ID" value="GEU79096.1"/>
    <property type="molecule type" value="Genomic_DNA"/>
</dbReference>